<gene>
    <name evidence="2" type="ORF">DES48_101333</name>
</gene>
<evidence type="ECO:0000256" key="1">
    <source>
        <dbReference type="ARBA" id="ARBA00007068"/>
    </source>
</evidence>
<reference evidence="2 3" key="1">
    <citation type="submission" date="2018-06" db="EMBL/GenBank/DDBJ databases">
        <title>Genomic Encyclopedia of Type Strains, Phase IV (KMG-IV): sequencing the most valuable type-strain genomes for metagenomic binning, comparative biology and taxonomic classification.</title>
        <authorList>
            <person name="Goeker M."/>
        </authorList>
    </citation>
    <scope>NUCLEOTIDE SEQUENCE [LARGE SCALE GENOMIC DNA]</scope>
    <source>
        <strain evidence="2 3">DSM 15140</strain>
    </source>
</reference>
<keyword evidence="2" id="KW-0031">Aminopeptidase</keyword>
<dbReference type="AlphaFoldDB" id="A0A366EJJ3"/>
<accession>A0A366EJJ3</accession>
<dbReference type="InterPro" id="IPR005321">
    <property type="entry name" value="Peptidase_S58_DmpA"/>
</dbReference>
<dbReference type="PANTHER" id="PTHR36512:SF3">
    <property type="entry name" value="BLR5678 PROTEIN"/>
    <property type="match status" value="1"/>
</dbReference>
<dbReference type="CDD" id="cd02252">
    <property type="entry name" value="nylC_like"/>
    <property type="match status" value="1"/>
</dbReference>
<dbReference type="STRING" id="200904.GCA_900168775_01777"/>
<comment type="similarity">
    <text evidence="1">Belongs to the peptidase S58 family.</text>
</comment>
<keyword evidence="2" id="KW-0378">Hydrolase</keyword>
<organism evidence="2 3">
    <name type="scientific">Paraliobacillus ryukyuensis</name>
    <dbReference type="NCBI Taxonomy" id="200904"/>
    <lineage>
        <taxon>Bacteria</taxon>
        <taxon>Bacillati</taxon>
        <taxon>Bacillota</taxon>
        <taxon>Bacilli</taxon>
        <taxon>Bacillales</taxon>
        <taxon>Bacillaceae</taxon>
        <taxon>Paraliobacillus</taxon>
    </lineage>
</organism>
<dbReference type="Gene3D" id="3.60.70.12">
    <property type="entry name" value="L-amino peptidase D-ALA esterase/amidase"/>
    <property type="match status" value="1"/>
</dbReference>
<protein>
    <submittedName>
        <fullName evidence="2">L-aminopeptidase/D-esterase-like protein</fullName>
    </submittedName>
</protein>
<evidence type="ECO:0000313" key="3">
    <source>
        <dbReference type="Proteomes" id="UP000252254"/>
    </source>
</evidence>
<proteinExistence type="inferred from homology"/>
<dbReference type="GO" id="GO:0004177">
    <property type="term" value="F:aminopeptidase activity"/>
    <property type="evidence" value="ECO:0007669"/>
    <property type="project" value="UniProtKB-KW"/>
</dbReference>
<dbReference type="PANTHER" id="PTHR36512">
    <property type="entry name" value="D-AMINOPEPTIDASE"/>
    <property type="match status" value="1"/>
</dbReference>
<dbReference type="EMBL" id="QNRI01000001">
    <property type="protein sequence ID" value="RBP01595.1"/>
    <property type="molecule type" value="Genomic_DNA"/>
</dbReference>
<dbReference type="InterPro" id="IPR016117">
    <property type="entry name" value="ArgJ-like_dom_sf"/>
</dbReference>
<dbReference type="Proteomes" id="UP000252254">
    <property type="component" value="Unassembled WGS sequence"/>
</dbReference>
<dbReference type="Pfam" id="PF03576">
    <property type="entry name" value="Peptidase_S58"/>
    <property type="match status" value="1"/>
</dbReference>
<keyword evidence="3" id="KW-1185">Reference proteome</keyword>
<dbReference type="SUPFAM" id="SSF56266">
    <property type="entry name" value="DmpA/ArgJ-like"/>
    <property type="match status" value="1"/>
</dbReference>
<name>A0A366EJJ3_9BACI</name>
<comment type="caution">
    <text evidence="2">The sequence shown here is derived from an EMBL/GenBank/DDBJ whole genome shotgun (WGS) entry which is preliminary data.</text>
</comment>
<dbReference type="RefSeq" id="WP_113866311.1">
    <property type="nucleotide sequence ID" value="NZ_BAABQN010000001.1"/>
</dbReference>
<keyword evidence="2" id="KW-0645">Protease</keyword>
<evidence type="ECO:0000313" key="2">
    <source>
        <dbReference type="EMBL" id="RBP01595.1"/>
    </source>
</evidence>
<sequence length="325" mass="33945">MLQEISIQSIKAFAIGHAQYQEAATGCTIIINERGAVSGVDVRGGAPGTRETDLLRSENLVQETHAIFLSGGSAYGLNVAGGIMQYLEEQKIGFDVGVANVPIVPGAILFDLGIGDATIRPDAALGYQACLNATSNEPVTQGAVGAGSGATVGKCLGVDYSMKGGLGTYALQIGELQIGAVVAVNSFGDIIDPSNGSILAGVYDRKKGQFLDTEKQLLSQLSKQTNRFSDNTSIGVVMTNAKASKAEMNKIASIAHDGFARTMRPSHTLVDGDTIFTMSTNEVEADLNLVGMLAVKVIEQAVINAVKNAETTCGQPSYQAIIKNK</sequence>
<dbReference type="OrthoDB" id="9808347at2"/>